<feature type="compositionally biased region" description="Basic and acidic residues" evidence="2">
    <location>
        <begin position="293"/>
        <end position="304"/>
    </location>
</feature>
<dbReference type="InterPro" id="IPR009604">
    <property type="entry name" value="LsmAD_domain"/>
</dbReference>
<organism evidence="4">
    <name type="scientific">Amphimedon queenslandica</name>
    <name type="common">Sponge</name>
    <dbReference type="NCBI Taxonomy" id="400682"/>
    <lineage>
        <taxon>Eukaryota</taxon>
        <taxon>Metazoa</taxon>
        <taxon>Porifera</taxon>
        <taxon>Demospongiae</taxon>
        <taxon>Heteroscleromorpha</taxon>
        <taxon>Haplosclerida</taxon>
        <taxon>Niphatidae</taxon>
        <taxon>Amphimedon</taxon>
    </lineage>
</organism>
<dbReference type="EnsemblMetazoa" id="Aqu2.1.23250_001">
    <property type="protein sequence ID" value="Aqu2.1.23250_001"/>
    <property type="gene ID" value="Aqu2.1.23250"/>
</dbReference>
<comment type="similarity">
    <text evidence="1">Belongs to the ataxin-2 family.</text>
</comment>
<feature type="compositionally biased region" description="Polar residues" evidence="2">
    <location>
        <begin position="395"/>
        <end position="406"/>
    </location>
</feature>
<feature type="compositionally biased region" description="Polar residues" evidence="2">
    <location>
        <begin position="353"/>
        <end position="362"/>
    </location>
</feature>
<feature type="region of interest" description="Disordered" evidence="2">
    <location>
        <begin position="238"/>
        <end position="422"/>
    </location>
</feature>
<evidence type="ECO:0000256" key="2">
    <source>
        <dbReference type="SAM" id="MobiDB-lite"/>
    </source>
</evidence>
<dbReference type="PANTHER" id="PTHR12854:SF7">
    <property type="entry name" value="ATAXIN-2 HOMOLOG"/>
    <property type="match status" value="1"/>
</dbReference>
<dbReference type="eggNOG" id="KOG2375">
    <property type="taxonomic scope" value="Eukaryota"/>
</dbReference>
<feature type="region of interest" description="Disordered" evidence="2">
    <location>
        <begin position="1"/>
        <end position="34"/>
    </location>
</feature>
<reference evidence="4" key="1">
    <citation type="submission" date="2017-05" db="UniProtKB">
        <authorList>
            <consortium name="EnsemblMetazoa"/>
        </authorList>
    </citation>
    <scope>IDENTIFICATION</scope>
</reference>
<dbReference type="STRING" id="400682.A0A1X7U671"/>
<name>A0A1X7U671_AMPQE</name>
<feature type="domain" description="LsmAD" evidence="3">
    <location>
        <begin position="205"/>
        <end position="272"/>
    </location>
</feature>
<dbReference type="InParanoid" id="A0A1X7U671"/>
<accession>A0A1X7U671</accession>
<dbReference type="InterPro" id="IPR025852">
    <property type="entry name" value="SM_dom_ATX"/>
</dbReference>
<dbReference type="GO" id="GO:0010494">
    <property type="term" value="C:cytoplasmic stress granule"/>
    <property type="evidence" value="ECO:0007669"/>
    <property type="project" value="TreeGrafter"/>
</dbReference>
<evidence type="ECO:0000313" key="4">
    <source>
        <dbReference type="EnsemblMetazoa" id="Aqu2.1.23250_001"/>
    </source>
</evidence>
<feature type="compositionally biased region" description="Basic and acidic residues" evidence="2">
    <location>
        <begin position="270"/>
        <end position="279"/>
    </location>
</feature>
<dbReference type="GO" id="GO:0034063">
    <property type="term" value="P:stress granule assembly"/>
    <property type="evidence" value="ECO:0007669"/>
    <property type="project" value="TreeGrafter"/>
</dbReference>
<dbReference type="SMART" id="SM01272">
    <property type="entry name" value="LsmAD"/>
    <property type="match status" value="1"/>
</dbReference>
<protein>
    <recommendedName>
        <fullName evidence="3">LsmAD domain-containing protein</fullName>
    </recommendedName>
</protein>
<feature type="compositionally biased region" description="Basic and acidic residues" evidence="2">
    <location>
        <begin position="238"/>
        <end position="259"/>
    </location>
</feature>
<dbReference type="OrthoDB" id="2275718at2759"/>
<proteinExistence type="inferred from homology"/>
<dbReference type="GO" id="GO:0003729">
    <property type="term" value="F:mRNA binding"/>
    <property type="evidence" value="ECO:0007669"/>
    <property type="project" value="TreeGrafter"/>
</dbReference>
<sequence>MATRAKKKTVPYTKANASGVGGGDRGSPNTGRAITSRFNSAPQYSQHFEGIYRNRRMIQIMTSLIGCEIEVELLKDGLIYIGILRTISPQMDFAIELASIKPPPGQLISKSSITQTLVVKWSEVARVTATEDSSNTSQKDIFKIDTDISTETGPAGAHLNGHGERKELERFQFDDTSPLKDLDEEDTRSKGWTVEEMFVTNEEKFNVGSTFNPDMPDYTTPLVLTESDQSRIEKANLKAREIESSSHDVIENECSKGEERSEEDLYSAVVREEIPQKTLEDEEEESQSLKVKRSFEGDGEKVNNVEEEEEEKAKDKEKDIQDENEKGQGKECLEEGEGLSPSSSPSTVPSSSDVTAQSSDIDSSVKELKPAAPRPFKLNPDAQEFKPFTPPSSAPPTNRFSRQSKGAGQRQQQQQRSNVFTPQDQTALYGGAAYMTNATPTIRLMQGQPAAGPLTSPTGLVSMIRPMHGSQIIGHQGNQFYSIPTSLPGTPNHATFNQAGAILGHPAGPHGLGMAAAAPQGNLVYVPVPYGPPYIPAGPIPLSYPQPQGGGGGK</sequence>
<dbReference type="InterPro" id="IPR045117">
    <property type="entry name" value="ATXN2-like"/>
</dbReference>
<dbReference type="PANTHER" id="PTHR12854">
    <property type="entry name" value="ATAXIN 2-RELATED"/>
    <property type="match status" value="1"/>
</dbReference>
<dbReference type="Pfam" id="PF06741">
    <property type="entry name" value="LsmAD"/>
    <property type="match status" value="1"/>
</dbReference>
<evidence type="ECO:0000259" key="3">
    <source>
        <dbReference type="SMART" id="SM01272"/>
    </source>
</evidence>
<dbReference type="Pfam" id="PF14438">
    <property type="entry name" value="SM-ATX"/>
    <property type="match status" value="1"/>
</dbReference>
<feature type="compositionally biased region" description="Low complexity" evidence="2">
    <location>
        <begin position="340"/>
        <end position="352"/>
    </location>
</feature>
<dbReference type="AlphaFoldDB" id="A0A1X7U671"/>
<feature type="compositionally biased region" description="Basic and acidic residues" evidence="2">
    <location>
        <begin position="311"/>
        <end position="333"/>
    </location>
</feature>
<evidence type="ECO:0000256" key="1">
    <source>
        <dbReference type="ARBA" id="ARBA00007503"/>
    </source>
</evidence>